<dbReference type="GO" id="GO:0005524">
    <property type="term" value="F:ATP binding"/>
    <property type="evidence" value="ECO:0007669"/>
    <property type="project" value="UniProtKB-KW"/>
</dbReference>
<keyword evidence="2 5" id="KW-0547">Nucleotide-binding</keyword>
<keyword evidence="8" id="KW-1185">Reference proteome</keyword>
<comment type="similarity">
    <text evidence="1 5">Belongs to the TCP-1 chaperonin family.</text>
</comment>
<dbReference type="PROSITE" id="PS00750">
    <property type="entry name" value="TCP1_1"/>
    <property type="match status" value="1"/>
</dbReference>
<accession>A0A7D5LCX8</accession>
<organism evidence="7 8">
    <name type="scientific">Halorarum salinum</name>
    <dbReference type="NCBI Taxonomy" id="2743089"/>
    <lineage>
        <taxon>Archaea</taxon>
        <taxon>Methanobacteriati</taxon>
        <taxon>Methanobacteriota</taxon>
        <taxon>Stenosarchaea group</taxon>
        <taxon>Halobacteria</taxon>
        <taxon>Halobacteriales</taxon>
        <taxon>Haloferacaceae</taxon>
        <taxon>Halorarum</taxon>
    </lineage>
</organism>
<dbReference type="InterPro" id="IPR027413">
    <property type="entry name" value="GROEL-like_equatorial_sf"/>
</dbReference>
<dbReference type="Proteomes" id="UP000509626">
    <property type="component" value="Chromosome"/>
</dbReference>
<protein>
    <submittedName>
        <fullName evidence="7">Thermosome subunit 1</fullName>
    </submittedName>
</protein>
<dbReference type="SUPFAM" id="SSF54849">
    <property type="entry name" value="GroEL-intermediate domain like"/>
    <property type="match status" value="1"/>
</dbReference>
<reference evidence="7 8" key="1">
    <citation type="submission" date="2020-06" db="EMBL/GenBank/DDBJ databases">
        <title>NJ-3-1, isolated from saline soil.</title>
        <authorList>
            <person name="Cui H.L."/>
            <person name="Shi X."/>
        </authorList>
    </citation>
    <scope>NUCLEOTIDE SEQUENCE [LARGE SCALE GENOMIC DNA]</scope>
    <source>
        <strain evidence="7 8">NJ-3-1</strain>
    </source>
</reference>
<feature type="region of interest" description="Disordered" evidence="6">
    <location>
        <begin position="1"/>
        <end position="22"/>
    </location>
</feature>
<evidence type="ECO:0000256" key="1">
    <source>
        <dbReference type="ARBA" id="ARBA00008020"/>
    </source>
</evidence>
<dbReference type="SUPFAM" id="SSF52029">
    <property type="entry name" value="GroEL apical domain-like"/>
    <property type="match status" value="1"/>
</dbReference>
<dbReference type="InterPro" id="IPR027410">
    <property type="entry name" value="TCP-1-like_intermed_sf"/>
</dbReference>
<evidence type="ECO:0000256" key="2">
    <source>
        <dbReference type="ARBA" id="ARBA00022741"/>
    </source>
</evidence>
<evidence type="ECO:0000313" key="7">
    <source>
        <dbReference type="EMBL" id="QLG63670.1"/>
    </source>
</evidence>
<dbReference type="AlphaFoldDB" id="A0A7D5LCX8"/>
<evidence type="ECO:0000313" key="8">
    <source>
        <dbReference type="Proteomes" id="UP000509626"/>
    </source>
</evidence>
<sequence length="561" mass="59747">MSRTEQGWFHRISSDDGHRTEGRDALGTNIAAGKALAEVIRTTLGPRGMDKMLVGASGTVIVTNDGARILEKMDIDHPVARLIVDVATEQKDRVNDGTTTTAMLTGELLGRAEVLLDRGVHQTSIIDGYRDAASRATEAMTDLVVEVDVDDRTRLVDVGRTAVTGKWDERTADALSGLAVDAVLAVADDGAAVHDNVVLQTVIGGSPGDSEFVEGVVIDMERSSTSLETFDARLPTRIEDARIAFVDDEMTVETSDAVSHLTFESPEGRRALLEHEDAVYADAVEHLSRVGADVVFCQKSIDDGLRSLLAREGVLALERTRQDEMHKLARSTGGALVMSTGELVEADVGRAGLVERRTVAGADLTVVSECPRSRQYSLVLRGGSEHVVEETKRVVESCIDVVALAVEERRLLAGGGATEVELARVLREHADSVEGREQLAIEAFADALESVPRTLAESAGLDPIDALVELHRRHHLGESGAGIDAVEGEVGEMASGGVLEPFLVKQRALAGAEEAARTILRVDDVVAAAPDADEGGHDHDHGGPGALQSTEGYPWTLGHSS</sequence>
<dbReference type="InterPro" id="IPR053374">
    <property type="entry name" value="TCP-1_chaperonin"/>
</dbReference>
<dbReference type="InterPro" id="IPR002194">
    <property type="entry name" value="Chaperonin_TCP-1_CS"/>
</dbReference>
<evidence type="ECO:0000256" key="6">
    <source>
        <dbReference type="SAM" id="MobiDB-lite"/>
    </source>
</evidence>
<dbReference type="KEGG" id="halu:HUG12_18820"/>
<dbReference type="InterPro" id="IPR054827">
    <property type="entry name" value="thermosome_alpha"/>
</dbReference>
<dbReference type="Gene3D" id="3.50.7.10">
    <property type="entry name" value="GroEL"/>
    <property type="match status" value="1"/>
</dbReference>
<keyword evidence="4 5" id="KW-0143">Chaperone</keyword>
<dbReference type="Pfam" id="PF00118">
    <property type="entry name" value="Cpn60_TCP1"/>
    <property type="match status" value="1"/>
</dbReference>
<dbReference type="InterPro" id="IPR027409">
    <property type="entry name" value="GroEL-like_apical_dom_sf"/>
</dbReference>
<dbReference type="InterPro" id="IPR002423">
    <property type="entry name" value="Cpn60/GroEL/TCP-1"/>
</dbReference>
<feature type="compositionally biased region" description="Basic and acidic residues" evidence="6">
    <location>
        <begin position="12"/>
        <end position="22"/>
    </location>
</feature>
<dbReference type="GO" id="GO:0016887">
    <property type="term" value="F:ATP hydrolysis activity"/>
    <property type="evidence" value="ECO:0007669"/>
    <property type="project" value="InterPro"/>
</dbReference>
<dbReference type="GO" id="GO:0140662">
    <property type="term" value="F:ATP-dependent protein folding chaperone"/>
    <property type="evidence" value="ECO:0007669"/>
    <property type="project" value="InterPro"/>
</dbReference>
<evidence type="ECO:0000256" key="3">
    <source>
        <dbReference type="ARBA" id="ARBA00022840"/>
    </source>
</evidence>
<dbReference type="Gene3D" id="1.10.560.10">
    <property type="entry name" value="GroEL-like equatorial domain"/>
    <property type="match status" value="1"/>
</dbReference>
<dbReference type="PANTHER" id="PTHR11353">
    <property type="entry name" value="CHAPERONIN"/>
    <property type="match status" value="1"/>
</dbReference>
<dbReference type="InterPro" id="IPR017998">
    <property type="entry name" value="Chaperone_TCP-1"/>
</dbReference>
<evidence type="ECO:0000256" key="4">
    <source>
        <dbReference type="ARBA" id="ARBA00023186"/>
    </source>
</evidence>
<gene>
    <name evidence="7" type="ORF">HUG12_18820</name>
</gene>
<name>A0A7D5LCX8_9EURY</name>
<dbReference type="NCBIfam" id="NF041082">
    <property type="entry name" value="thermosome_alpha"/>
    <property type="match status" value="1"/>
</dbReference>
<evidence type="ECO:0000256" key="5">
    <source>
        <dbReference type="RuleBase" id="RU004187"/>
    </source>
</evidence>
<dbReference type="Gene3D" id="3.30.260.10">
    <property type="entry name" value="TCP-1-like chaperonin intermediate domain"/>
    <property type="match status" value="1"/>
</dbReference>
<dbReference type="GO" id="GO:0051082">
    <property type="term" value="F:unfolded protein binding"/>
    <property type="evidence" value="ECO:0007669"/>
    <property type="project" value="InterPro"/>
</dbReference>
<keyword evidence="3 5" id="KW-0067">ATP-binding</keyword>
<dbReference type="SUPFAM" id="SSF48592">
    <property type="entry name" value="GroEL equatorial domain-like"/>
    <property type="match status" value="1"/>
</dbReference>
<dbReference type="NCBIfam" id="NF041083">
    <property type="entry name" value="thermosome_beta"/>
    <property type="match status" value="1"/>
</dbReference>
<proteinExistence type="inferred from homology"/>
<feature type="region of interest" description="Disordered" evidence="6">
    <location>
        <begin position="530"/>
        <end position="561"/>
    </location>
</feature>
<dbReference type="PRINTS" id="PR00304">
    <property type="entry name" value="TCOMPLEXTCP1"/>
</dbReference>
<dbReference type="EMBL" id="CP058579">
    <property type="protein sequence ID" value="QLG63670.1"/>
    <property type="molecule type" value="Genomic_DNA"/>
</dbReference>